<evidence type="ECO:0000256" key="2">
    <source>
        <dbReference type="SAM" id="Phobius"/>
    </source>
</evidence>
<dbReference type="Proteomes" id="UP000231293">
    <property type="component" value="Unassembled WGS sequence"/>
</dbReference>
<keyword evidence="1" id="KW-0175">Coiled coil</keyword>
<dbReference type="AlphaFoldDB" id="A0A2N9WVD5"/>
<feature type="transmembrane region" description="Helical" evidence="2">
    <location>
        <begin position="123"/>
        <end position="146"/>
    </location>
</feature>
<reference evidence="3 4" key="1">
    <citation type="journal article" date="2017" name="MBio">
        <title>Type VI secretion-mediated competition in the bee gut microbiome.</title>
        <authorList>
            <person name="Steele M.I."/>
            <person name="Kwong W.K."/>
            <person name="Powell J.E."/>
            <person name="Whiteley M."/>
            <person name="Moran N.A."/>
        </authorList>
    </citation>
    <scope>NUCLEOTIDE SEQUENCE [LARGE SCALE GENOMIC DNA]</scope>
    <source>
        <strain evidence="3 4">App2-2</strain>
    </source>
</reference>
<dbReference type="RefSeq" id="WP_100113322.1">
    <property type="nucleotide sequence ID" value="NZ_MDVB01000048.1"/>
</dbReference>
<sequence length="148" mass="17128">MDAEIKRIINKVFETTGVKLDRTDPLIAVLLMQYSYFDDAVSKLKTEQQESYEDYLGQFITKADELINAVNRLETNRQAMLLELLQKNEELASQNEERVYARLKVNLDNVSTNRREITFVLRLSIFVAICCAASTIFSIIRLLLFINN</sequence>
<keyword evidence="2" id="KW-0812">Transmembrane</keyword>
<organism evidence="3 4">
    <name type="scientific">Snodgrassella alvi</name>
    <dbReference type="NCBI Taxonomy" id="1196083"/>
    <lineage>
        <taxon>Bacteria</taxon>
        <taxon>Pseudomonadati</taxon>
        <taxon>Pseudomonadota</taxon>
        <taxon>Betaproteobacteria</taxon>
        <taxon>Neisseriales</taxon>
        <taxon>Neisseriaceae</taxon>
        <taxon>Snodgrassella</taxon>
    </lineage>
</organism>
<proteinExistence type="predicted"/>
<evidence type="ECO:0000256" key="1">
    <source>
        <dbReference type="SAM" id="Coils"/>
    </source>
</evidence>
<evidence type="ECO:0000313" key="3">
    <source>
        <dbReference type="EMBL" id="PIT16920.1"/>
    </source>
</evidence>
<comment type="caution">
    <text evidence="3">The sequence shown here is derived from an EMBL/GenBank/DDBJ whole genome shotgun (WGS) entry which is preliminary data.</text>
</comment>
<evidence type="ECO:0000313" key="4">
    <source>
        <dbReference type="Proteomes" id="UP000231293"/>
    </source>
</evidence>
<accession>A0A2N9WVD5</accession>
<name>A0A2N9WVD5_9NEIS</name>
<keyword evidence="2" id="KW-0472">Membrane</keyword>
<feature type="coiled-coil region" evidence="1">
    <location>
        <begin position="63"/>
        <end position="97"/>
    </location>
</feature>
<gene>
    <name evidence="3" type="ORF">BGI32_03680</name>
</gene>
<keyword evidence="2" id="KW-1133">Transmembrane helix</keyword>
<dbReference type="EMBL" id="MDVB01000048">
    <property type="protein sequence ID" value="PIT16920.1"/>
    <property type="molecule type" value="Genomic_DNA"/>
</dbReference>
<protein>
    <submittedName>
        <fullName evidence="3">Uncharacterized protein</fullName>
    </submittedName>
</protein>